<organism evidence="4">
    <name type="scientific">Guillardia theta (strain CCMP2712)</name>
    <name type="common">Cryptophyte</name>
    <dbReference type="NCBI Taxonomy" id="905079"/>
    <lineage>
        <taxon>Eukaryota</taxon>
        <taxon>Cryptophyceae</taxon>
        <taxon>Pyrenomonadales</taxon>
        <taxon>Geminigeraceae</taxon>
        <taxon>Guillardia</taxon>
    </lineage>
</organism>
<evidence type="ECO:0000256" key="1">
    <source>
        <dbReference type="ARBA" id="ARBA00022679"/>
    </source>
</evidence>
<dbReference type="PANTHER" id="PTHR11364">
    <property type="entry name" value="THIOSULFATE SULFERTANSFERASE"/>
    <property type="match status" value="1"/>
</dbReference>
<keyword evidence="6" id="KW-1185">Reference proteome</keyword>
<dbReference type="InterPro" id="IPR045078">
    <property type="entry name" value="TST/MPST-like"/>
</dbReference>
<dbReference type="InterPro" id="IPR001763">
    <property type="entry name" value="Rhodanese-like_dom"/>
</dbReference>
<evidence type="ECO:0000256" key="2">
    <source>
        <dbReference type="ARBA" id="ARBA00022737"/>
    </source>
</evidence>
<dbReference type="InterPro" id="IPR036873">
    <property type="entry name" value="Rhodanese-like_dom_sf"/>
</dbReference>
<dbReference type="KEGG" id="gtt:GUITHDRAFT_152271"/>
<dbReference type="SUPFAM" id="SSF52821">
    <property type="entry name" value="Rhodanese/Cell cycle control phosphatase"/>
    <property type="match status" value="2"/>
</dbReference>
<dbReference type="PANTHER" id="PTHR11364:SF27">
    <property type="entry name" value="SULFURTRANSFERASE"/>
    <property type="match status" value="1"/>
</dbReference>
<dbReference type="EMBL" id="JH992993">
    <property type="protein sequence ID" value="EKX46592.1"/>
    <property type="molecule type" value="Genomic_DNA"/>
</dbReference>
<dbReference type="CDD" id="cd01448">
    <property type="entry name" value="TST_Repeat_1"/>
    <property type="match status" value="1"/>
</dbReference>
<dbReference type="OrthoDB" id="270167at2759"/>
<dbReference type="Pfam" id="PF00581">
    <property type="entry name" value="Rhodanese"/>
    <property type="match status" value="1"/>
</dbReference>
<name>L1JE44_GUITC</name>
<dbReference type="OMA" id="LLDVRWQ"/>
<reference evidence="5" key="3">
    <citation type="submission" date="2016-03" db="UniProtKB">
        <authorList>
            <consortium name="EnsemblProtists"/>
        </authorList>
    </citation>
    <scope>IDENTIFICATION</scope>
</reference>
<evidence type="ECO:0000259" key="3">
    <source>
        <dbReference type="PROSITE" id="PS50206"/>
    </source>
</evidence>
<evidence type="ECO:0000313" key="4">
    <source>
        <dbReference type="EMBL" id="EKX46592.1"/>
    </source>
</evidence>
<dbReference type="PaxDb" id="55529-EKX46592"/>
<sequence>MADCPPIVDCDWLHKNLEKVSILDASWYLPAMQRDAIKEFSERRIPGAFFFDIDKVSDTDSPWPHMMPSAPTFAKLSRAWYMFKAMGHAKVSILNGGFPMWESLAHPVDRERKPVDATSSSPAEYTCEVLKGSILDMAQVEANIGSKQFQLIDGRPKPRFVGEAPEPRPIESGHIEGSYSVPFLDVLRPDGTFKDESELKQVFHEAKVDLSQPCAVTCGSGVTACVVRAALEIVGVREAPLYDGAYTEWKTTGKPTYKGLDKSPYAQ</sequence>
<dbReference type="GO" id="GO:0004792">
    <property type="term" value="F:thiosulfate-cyanide sulfurtransferase activity"/>
    <property type="evidence" value="ECO:0007669"/>
    <property type="project" value="TreeGrafter"/>
</dbReference>
<dbReference type="CDD" id="cd01449">
    <property type="entry name" value="TST_Repeat_2"/>
    <property type="match status" value="1"/>
</dbReference>
<reference evidence="4 6" key="1">
    <citation type="journal article" date="2012" name="Nature">
        <title>Algal genomes reveal evolutionary mosaicism and the fate of nucleomorphs.</title>
        <authorList>
            <consortium name="DOE Joint Genome Institute"/>
            <person name="Curtis B.A."/>
            <person name="Tanifuji G."/>
            <person name="Burki F."/>
            <person name="Gruber A."/>
            <person name="Irimia M."/>
            <person name="Maruyama S."/>
            <person name="Arias M.C."/>
            <person name="Ball S.G."/>
            <person name="Gile G.H."/>
            <person name="Hirakawa Y."/>
            <person name="Hopkins J.F."/>
            <person name="Kuo A."/>
            <person name="Rensing S.A."/>
            <person name="Schmutz J."/>
            <person name="Symeonidi A."/>
            <person name="Elias M."/>
            <person name="Eveleigh R.J."/>
            <person name="Herman E.K."/>
            <person name="Klute M.J."/>
            <person name="Nakayama T."/>
            <person name="Obornik M."/>
            <person name="Reyes-Prieto A."/>
            <person name="Armbrust E.V."/>
            <person name="Aves S.J."/>
            <person name="Beiko R.G."/>
            <person name="Coutinho P."/>
            <person name="Dacks J.B."/>
            <person name="Durnford D.G."/>
            <person name="Fast N.M."/>
            <person name="Green B.R."/>
            <person name="Grisdale C.J."/>
            <person name="Hempel F."/>
            <person name="Henrissat B."/>
            <person name="Hoppner M.P."/>
            <person name="Ishida K."/>
            <person name="Kim E."/>
            <person name="Koreny L."/>
            <person name="Kroth P.G."/>
            <person name="Liu Y."/>
            <person name="Malik S.B."/>
            <person name="Maier U.G."/>
            <person name="McRose D."/>
            <person name="Mock T."/>
            <person name="Neilson J.A."/>
            <person name="Onodera N.T."/>
            <person name="Poole A.M."/>
            <person name="Pritham E.J."/>
            <person name="Richards T.A."/>
            <person name="Rocap G."/>
            <person name="Roy S.W."/>
            <person name="Sarai C."/>
            <person name="Schaack S."/>
            <person name="Shirato S."/>
            <person name="Slamovits C.H."/>
            <person name="Spencer D.F."/>
            <person name="Suzuki S."/>
            <person name="Worden A.Z."/>
            <person name="Zauner S."/>
            <person name="Barry K."/>
            <person name="Bell C."/>
            <person name="Bharti A.K."/>
            <person name="Crow J.A."/>
            <person name="Grimwood J."/>
            <person name="Kramer R."/>
            <person name="Lindquist E."/>
            <person name="Lucas S."/>
            <person name="Salamov A."/>
            <person name="McFadden G.I."/>
            <person name="Lane C.E."/>
            <person name="Keeling P.J."/>
            <person name="Gray M.W."/>
            <person name="Grigoriev I.V."/>
            <person name="Archibald J.M."/>
        </authorList>
    </citation>
    <scope>NUCLEOTIDE SEQUENCE</scope>
    <source>
        <strain evidence="4 6">CCMP2712</strain>
    </source>
</reference>
<dbReference type="Proteomes" id="UP000011087">
    <property type="component" value="Unassembled WGS sequence"/>
</dbReference>
<dbReference type="PROSITE" id="PS50206">
    <property type="entry name" value="RHODANESE_3"/>
    <property type="match status" value="2"/>
</dbReference>
<reference evidence="6" key="2">
    <citation type="submission" date="2012-11" db="EMBL/GenBank/DDBJ databases">
        <authorList>
            <person name="Kuo A."/>
            <person name="Curtis B.A."/>
            <person name="Tanifuji G."/>
            <person name="Burki F."/>
            <person name="Gruber A."/>
            <person name="Irimia M."/>
            <person name="Maruyama S."/>
            <person name="Arias M.C."/>
            <person name="Ball S.G."/>
            <person name="Gile G.H."/>
            <person name="Hirakawa Y."/>
            <person name="Hopkins J.F."/>
            <person name="Rensing S.A."/>
            <person name="Schmutz J."/>
            <person name="Symeonidi A."/>
            <person name="Elias M."/>
            <person name="Eveleigh R.J."/>
            <person name="Herman E.K."/>
            <person name="Klute M.J."/>
            <person name="Nakayama T."/>
            <person name="Obornik M."/>
            <person name="Reyes-Prieto A."/>
            <person name="Armbrust E.V."/>
            <person name="Aves S.J."/>
            <person name="Beiko R.G."/>
            <person name="Coutinho P."/>
            <person name="Dacks J.B."/>
            <person name="Durnford D.G."/>
            <person name="Fast N.M."/>
            <person name="Green B.R."/>
            <person name="Grisdale C."/>
            <person name="Hempe F."/>
            <person name="Henrissat B."/>
            <person name="Hoppner M.P."/>
            <person name="Ishida K.-I."/>
            <person name="Kim E."/>
            <person name="Koreny L."/>
            <person name="Kroth P.G."/>
            <person name="Liu Y."/>
            <person name="Malik S.-B."/>
            <person name="Maier U.G."/>
            <person name="McRose D."/>
            <person name="Mock T."/>
            <person name="Neilson J.A."/>
            <person name="Onodera N.T."/>
            <person name="Poole A.M."/>
            <person name="Pritham E.J."/>
            <person name="Richards T.A."/>
            <person name="Rocap G."/>
            <person name="Roy S.W."/>
            <person name="Sarai C."/>
            <person name="Schaack S."/>
            <person name="Shirato S."/>
            <person name="Slamovits C.H."/>
            <person name="Spencer D.F."/>
            <person name="Suzuki S."/>
            <person name="Worden A.Z."/>
            <person name="Zauner S."/>
            <person name="Barry K."/>
            <person name="Bell C."/>
            <person name="Bharti A.K."/>
            <person name="Crow J.A."/>
            <person name="Grimwood J."/>
            <person name="Kramer R."/>
            <person name="Lindquist E."/>
            <person name="Lucas S."/>
            <person name="Salamov A."/>
            <person name="McFadden G.I."/>
            <person name="Lane C.E."/>
            <person name="Keeling P.J."/>
            <person name="Gray M.W."/>
            <person name="Grigoriev I.V."/>
            <person name="Archibald J.M."/>
        </authorList>
    </citation>
    <scope>NUCLEOTIDE SEQUENCE</scope>
    <source>
        <strain evidence="6">CCMP2712</strain>
    </source>
</reference>
<keyword evidence="1" id="KW-0808">Transferase</keyword>
<dbReference type="SMART" id="SM00450">
    <property type="entry name" value="RHOD"/>
    <property type="match status" value="2"/>
</dbReference>
<dbReference type="EnsemblProtists" id="EKX46592">
    <property type="protein sequence ID" value="EKX46592"/>
    <property type="gene ID" value="GUITHDRAFT_152271"/>
</dbReference>
<feature type="domain" description="Rhodanese" evidence="3">
    <location>
        <begin position="145"/>
        <end position="258"/>
    </location>
</feature>
<dbReference type="HOGENOM" id="CLU_031618_3_1_1"/>
<gene>
    <name evidence="4" type="ORF">GUITHDRAFT_152271</name>
</gene>
<dbReference type="eggNOG" id="KOG1529">
    <property type="taxonomic scope" value="Eukaryota"/>
</dbReference>
<dbReference type="GeneID" id="17303467"/>
<evidence type="ECO:0000313" key="6">
    <source>
        <dbReference type="Proteomes" id="UP000011087"/>
    </source>
</evidence>
<dbReference type="FunFam" id="3.40.250.10:FF:000001">
    <property type="entry name" value="Sulfurtransferase"/>
    <property type="match status" value="1"/>
</dbReference>
<feature type="domain" description="Rhodanese" evidence="3">
    <location>
        <begin position="16"/>
        <end position="110"/>
    </location>
</feature>
<dbReference type="Gene3D" id="3.40.250.10">
    <property type="entry name" value="Rhodanese-like domain"/>
    <property type="match status" value="3"/>
</dbReference>
<dbReference type="AlphaFoldDB" id="L1JE44"/>
<dbReference type="GO" id="GO:0005739">
    <property type="term" value="C:mitochondrion"/>
    <property type="evidence" value="ECO:0007669"/>
    <property type="project" value="TreeGrafter"/>
</dbReference>
<proteinExistence type="predicted"/>
<keyword evidence="2" id="KW-0677">Repeat</keyword>
<evidence type="ECO:0000313" key="5">
    <source>
        <dbReference type="EnsemblProtists" id="EKX46592"/>
    </source>
</evidence>
<dbReference type="RefSeq" id="XP_005833572.1">
    <property type="nucleotide sequence ID" value="XM_005833515.1"/>
</dbReference>
<accession>L1JE44</accession>
<dbReference type="STRING" id="905079.L1JE44"/>
<protein>
    <recommendedName>
        <fullName evidence="3">Rhodanese domain-containing protein</fullName>
    </recommendedName>
</protein>